<dbReference type="PANTHER" id="PTHR23301">
    <property type="entry name" value="CHITIN BINDING PERITROPHIN-A"/>
    <property type="match status" value="1"/>
</dbReference>
<feature type="signal peptide" evidence="7">
    <location>
        <begin position="1"/>
        <end position="22"/>
    </location>
</feature>
<dbReference type="AlphaFoldDB" id="A0ABD0KT26"/>
<feature type="region of interest" description="Disordered" evidence="6">
    <location>
        <begin position="112"/>
        <end position="140"/>
    </location>
</feature>
<protein>
    <recommendedName>
        <fullName evidence="8">Chitin-binding type-2 domain-containing protein</fullName>
    </recommendedName>
</protein>
<keyword evidence="2 7" id="KW-0732">Signal</keyword>
<dbReference type="SUPFAM" id="SSF57625">
    <property type="entry name" value="Invertebrate chitin-binding proteins"/>
    <property type="match status" value="2"/>
</dbReference>
<evidence type="ECO:0000256" key="1">
    <source>
        <dbReference type="ARBA" id="ARBA00022669"/>
    </source>
</evidence>
<evidence type="ECO:0000256" key="3">
    <source>
        <dbReference type="ARBA" id="ARBA00022737"/>
    </source>
</evidence>
<keyword evidence="5" id="KW-0325">Glycoprotein</keyword>
<sequence length="455" mass="50653">MLSVVSLSALLVCAAIPLTVICVETATERCQNDAKFAYNFDDCKKFYQCVHKKPVMLSCPARLVFSLRDERCVYKSDITDGCSTAPPPEGFSTMAVSTEAAVTEDGSAAVTTEAFSSPPATDQDSETTTMADAFSSPSPTAESLQASVNARCAAGASRFQNPFLCNRYFDCNAADAMGNPFLMEHEQECPYPLLYNTFTKTCQEPEMVDCAGRIEPKNPCDYSVNMCAGPHCRPCESRFASCENMTDGLHPWPMPDIRGESMVHYVECRSERNLGQGVCFPMNGTLYVFSRTLRQCVPYDQVIFEQCSSTLQRLPHNADCHRYYDCGGYEYMRGDAPIDSSQFLATCPYPMLFNVPSRRCQNFQTILCIGRFEAKTPCDYKDTPCDDPEHASCEGLSDGKNVFRTREGGPHYVICQRERTVEKRQCEVDEETGMYKIFSPVSHSCVSLSNVIPQN</sequence>
<keyword evidence="4" id="KW-1015">Disulfide bond</keyword>
<name>A0ABD0KT26_9CAEN</name>
<evidence type="ECO:0000256" key="4">
    <source>
        <dbReference type="ARBA" id="ARBA00023157"/>
    </source>
</evidence>
<evidence type="ECO:0000313" key="10">
    <source>
        <dbReference type="Proteomes" id="UP001519460"/>
    </source>
</evidence>
<feature type="chain" id="PRO_5044804643" description="Chitin-binding type-2 domain-containing protein" evidence="7">
    <location>
        <begin position="23"/>
        <end position="455"/>
    </location>
</feature>
<dbReference type="SMART" id="SM00494">
    <property type="entry name" value="ChtBD2"/>
    <property type="match status" value="3"/>
</dbReference>
<feature type="domain" description="Chitin-binding type-2" evidence="8">
    <location>
        <begin position="27"/>
        <end position="84"/>
    </location>
</feature>
<evidence type="ECO:0000313" key="9">
    <source>
        <dbReference type="EMBL" id="KAK7490053.1"/>
    </source>
</evidence>
<comment type="caution">
    <text evidence="9">The sequence shown here is derived from an EMBL/GenBank/DDBJ whole genome shotgun (WGS) entry which is preliminary data.</text>
</comment>
<accession>A0ABD0KT26</accession>
<reference evidence="9 10" key="1">
    <citation type="journal article" date="2023" name="Sci. Data">
        <title>Genome assembly of the Korean intertidal mud-creeper Batillaria attramentaria.</title>
        <authorList>
            <person name="Patra A.K."/>
            <person name="Ho P.T."/>
            <person name="Jun S."/>
            <person name="Lee S.J."/>
            <person name="Kim Y."/>
            <person name="Won Y.J."/>
        </authorList>
    </citation>
    <scope>NUCLEOTIDE SEQUENCE [LARGE SCALE GENOMIC DNA]</scope>
    <source>
        <strain evidence="9">Wonlab-2016</strain>
    </source>
</reference>
<evidence type="ECO:0000256" key="2">
    <source>
        <dbReference type="ARBA" id="ARBA00022729"/>
    </source>
</evidence>
<dbReference type="PROSITE" id="PS50940">
    <property type="entry name" value="CHIT_BIND_II"/>
    <property type="match status" value="3"/>
</dbReference>
<dbReference type="InterPro" id="IPR051940">
    <property type="entry name" value="Chitin_bind-dev_reg"/>
</dbReference>
<evidence type="ECO:0000256" key="7">
    <source>
        <dbReference type="SAM" id="SignalP"/>
    </source>
</evidence>
<evidence type="ECO:0000259" key="8">
    <source>
        <dbReference type="PROSITE" id="PS50940"/>
    </source>
</evidence>
<keyword evidence="10" id="KW-1185">Reference proteome</keyword>
<gene>
    <name evidence="9" type="ORF">BaRGS_00018753</name>
</gene>
<feature type="domain" description="Chitin-binding type-2" evidence="8">
    <location>
        <begin position="304"/>
        <end position="370"/>
    </location>
</feature>
<dbReference type="PANTHER" id="PTHR23301:SF0">
    <property type="entry name" value="CHITIN-BINDING TYPE-2 DOMAIN-CONTAINING PROTEIN-RELATED"/>
    <property type="match status" value="1"/>
</dbReference>
<organism evidence="9 10">
    <name type="scientific">Batillaria attramentaria</name>
    <dbReference type="NCBI Taxonomy" id="370345"/>
    <lineage>
        <taxon>Eukaryota</taxon>
        <taxon>Metazoa</taxon>
        <taxon>Spiralia</taxon>
        <taxon>Lophotrochozoa</taxon>
        <taxon>Mollusca</taxon>
        <taxon>Gastropoda</taxon>
        <taxon>Caenogastropoda</taxon>
        <taxon>Sorbeoconcha</taxon>
        <taxon>Cerithioidea</taxon>
        <taxon>Batillariidae</taxon>
        <taxon>Batillaria</taxon>
    </lineage>
</organism>
<feature type="domain" description="Chitin-binding type-2" evidence="8">
    <location>
        <begin position="149"/>
        <end position="212"/>
    </location>
</feature>
<dbReference type="InterPro" id="IPR002557">
    <property type="entry name" value="Chitin-bd_dom"/>
</dbReference>
<keyword evidence="3" id="KW-0677">Repeat</keyword>
<dbReference type="Gene3D" id="2.170.140.10">
    <property type="entry name" value="Chitin binding domain"/>
    <property type="match status" value="2"/>
</dbReference>
<dbReference type="Pfam" id="PF01607">
    <property type="entry name" value="CBM_14"/>
    <property type="match status" value="1"/>
</dbReference>
<keyword evidence="1" id="KW-0147">Chitin-binding</keyword>
<dbReference type="Proteomes" id="UP001519460">
    <property type="component" value="Unassembled WGS sequence"/>
</dbReference>
<dbReference type="InterPro" id="IPR036508">
    <property type="entry name" value="Chitin-bd_dom_sf"/>
</dbReference>
<dbReference type="GO" id="GO:0008061">
    <property type="term" value="F:chitin binding"/>
    <property type="evidence" value="ECO:0007669"/>
    <property type="project" value="UniProtKB-KW"/>
</dbReference>
<evidence type="ECO:0000256" key="5">
    <source>
        <dbReference type="ARBA" id="ARBA00023180"/>
    </source>
</evidence>
<dbReference type="EMBL" id="JACVVK020000131">
    <property type="protein sequence ID" value="KAK7490053.1"/>
    <property type="molecule type" value="Genomic_DNA"/>
</dbReference>
<proteinExistence type="predicted"/>
<evidence type="ECO:0000256" key="6">
    <source>
        <dbReference type="SAM" id="MobiDB-lite"/>
    </source>
</evidence>